<keyword evidence="6 7" id="KW-0472">Membrane</keyword>
<name>A0AAE3D0M5_9HYPH</name>
<feature type="transmembrane region" description="Helical" evidence="7">
    <location>
        <begin position="227"/>
        <end position="245"/>
    </location>
</feature>
<keyword evidence="3 7" id="KW-0997">Cell inner membrane</keyword>
<protein>
    <recommendedName>
        <fullName evidence="7">TRAP transporter large permease protein</fullName>
    </recommendedName>
</protein>
<dbReference type="InterPro" id="IPR010656">
    <property type="entry name" value="DctM"/>
</dbReference>
<feature type="domain" description="TRAP C4-dicarboxylate transport system permease DctM subunit" evidence="8">
    <location>
        <begin position="13"/>
        <end position="427"/>
    </location>
</feature>
<dbReference type="NCBIfam" id="TIGR00786">
    <property type="entry name" value="dctM"/>
    <property type="match status" value="1"/>
</dbReference>
<dbReference type="EMBL" id="JAICBX010000002">
    <property type="protein sequence ID" value="MBW8637869.1"/>
    <property type="molecule type" value="Genomic_DNA"/>
</dbReference>
<evidence type="ECO:0000256" key="3">
    <source>
        <dbReference type="ARBA" id="ARBA00022519"/>
    </source>
</evidence>
<feature type="transmembrane region" description="Helical" evidence="7">
    <location>
        <begin position="62"/>
        <end position="87"/>
    </location>
</feature>
<organism evidence="9 10">
    <name type="scientific">Flavimaribacter sediminis</name>
    <dbReference type="NCBI Taxonomy" id="2865987"/>
    <lineage>
        <taxon>Bacteria</taxon>
        <taxon>Pseudomonadati</taxon>
        <taxon>Pseudomonadota</taxon>
        <taxon>Alphaproteobacteria</taxon>
        <taxon>Hyphomicrobiales</taxon>
        <taxon>Rhizobiaceae</taxon>
        <taxon>Flavimaribacter</taxon>
    </lineage>
</organism>
<keyword evidence="10" id="KW-1185">Reference proteome</keyword>
<dbReference type="PANTHER" id="PTHR33362">
    <property type="entry name" value="SIALIC ACID TRAP TRANSPORTER PERMEASE PROTEIN SIAT-RELATED"/>
    <property type="match status" value="1"/>
</dbReference>
<feature type="transmembrane region" description="Helical" evidence="7">
    <location>
        <begin position="323"/>
        <end position="353"/>
    </location>
</feature>
<keyword evidence="5 7" id="KW-1133">Transmembrane helix</keyword>
<feature type="transmembrane region" description="Helical" evidence="7">
    <location>
        <begin position="365"/>
        <end position="391"/>
    </location>
</feature>
<feature type="transmembrane region" description="Helical" evidence="7">
    <location>
        <begin position="143"/>
        <end position="167"/>
    </location>
</feature>
<evidence type="ECO:0000256" key="6">
    <source>
        <dbReference type="ARBA" id="ARBA00023136"/>
    </source>
</evidence>
<dbReference type="PANTHER" id="PTHR33362:SF5">
    <property type="entry name" value="C4-DICARBOXYLATE TRAP TRANSPORTER LARGE PERMEASE PROTEIN DCTM"/>
    <property type="match status" value="1"/>
</dbReference>
<comment type="caution">
    <text evidence="7">Lacks conserved residue(s) required for the propagation of feature annotation.</text>
</comment>
<sequence length="436" mass="45763">MELSGLDIGLLSLVVLLVLLALRVPIGFALIGVSAVGIALIRNLGVATSQLKTEPFDFASHWSFSAIPMFILMGALVHHSGIAASIFNAARMWTGNVPGGLAVSANFACAGFSAASGSSLATAAAMGRIAIPEMKAAGYDMRLATGVVASAGTLGVMIPPSITFILYGIFAEVSVSKLFVAGILPGLLTALVYAAMIMIRCRINPEIAPPLRQSAGWLQRFRALSDVWPLLVLILAIVGGMYSGLVTATEAGALGAFVAMILVFLKGKLTIDTLKASILETIITTASIFWVAIGAILLTRLLAMSGAGTFLTDAIGNWSTSEAHLIIAAAVIFIFLGMFLDPLGVILISLPILLPMFRASGVDMIWFGVVVVKFIEVGLLTPPVGMNVYVIKSVTDDDVTLPIIFRGVAWFLLCEVIVIGLLIGFPAIATFLPNLM</sequence>
<evidence type="ECO:0000259" key="8">
    <source>
        <dbReference type="Pfam" id="PF06808"/>
    </source>
</evidence>
<comment type="caution">
    <text evidence="9">The sequence shown here is derived from an EMBL/GenBank/DDBJ whole genome shotgun (WGS) entry which is preliminary data.</text>
</comment>
<keyword evidence="4 7" id="KW-0812">Transmembrane</keyword>
<evidence type="ECO:0000313" key="10">
    <source>
        <dbReference type="Proteomes" id="UP001196509"/>
    </source>
</evidence>
<evidence type="ECO:0000256" key="1">
    <source>
        <dbReference type="ARBA" id="ARBA00004429"/>
    </source>
</evidence>
<accession>A0AAE3D0M5</accession>
<evidence type="ECO:0000256" key="4">
    <source>
        <dbReference type="ARBA" id="ARBA00022692"/>
    </source>
</evidence>
<keyword evidence="2" id="KW-1003">Cell membrane</keyword>
<dbReference type="RefSeq" id="WP_220228542.1">
    <property type="nucleotide sequence ID" value="NZ_JAICBX010000002.1"/>
</dbReference>
<dbReference type="PIRSF" id="PIRSF006066">
    <property type="entry name" value="HI0050"/>
    <property type="match status" value="1"/>
</dbReference>
<feature type="transmembrane region" description="Helical" evidence="7">
    <location>
        <begin position="281"/>
        <end position="303"/>
    </location>
</feature>
<feature type="transmembrane region" description="Helical" evidence="7">
    <location>
        <begin position="403"/>
        <end position="432"/>
    </location>
</feature>
<dbReference type="GO" id="GO:0005886">
    <property type="term" value="C:plasma membrane"/>
    <property type="evidence" value="ECO:0007669"/>
    <property type="project" value="UniProtKB-SubCell"/>
</dbReference>
<comment type="subunit">
    <text evidence="7">The complex comprises the extracytoplasmic solute receptor protein and the two transmembrane proteins.</text>
</comment>
<dbReference type="GO" id="GO:0022857">
    <property type="term" value="F:transmembrane transporter activity"/>
    <property type="evidence" value="ECO:0007669"/>
    <property type="project" value="UniProtKB-UniRule"/>
</dbReference>
<gene>
    <name evidence="9" type="ORF">K1W69_11780</name>
</gene>
<feature type="transmembrane region" description="Helical" evidence="7">
    <location>
        <begin position="251"/>
        <end position="269"/>
    </location>
</feature>
<dbReference type="Proteomes" id="UP001196509">
    <property type="component" value="Unassembled WGS sequence"/>
</dbReference>
<comment type="similarity">
    <text evidence="7">Belongs to the TRAP transporter large permease family.</text>
</comment>
<dbReference type="InterPro" id="IPR004681">
    <property type="entry name" value="TRAP_DctM"/>
</dbReference>
<dbReference type="Pfam" id="PF06808">
    <property type="entry name" value="DctM"/>
    <property type="match status" value="1"/>
</dbReference>
<evidence type="ECO:0000256" key="2">
    <source>
        <dbReference type="ARBA" id="ARBA00022475"/>
    </source>
</evidence>
<dbReference type="AlphaFoldDB" id="A0AAE3D0M5"/>
<proteinExistence type="inferred from homology"/>
<reference evidence="9" key="1">
    <citation type="submission" date="2021-08" db="EMBL/GenBank/DDBJ databases">
        <title>Hoeflea bacterium WL0058 sp. nov., isolated from the sediment.</title>
        <authorList>
            <person name="Wang L."/>
            <person name="Zhang D."/>
        </authorList>
    </citation>
    <scope>NUCLEOTIDE SEQUENCE</scope>
    <source>
        <strain evidence="9">WL0058</strain>
    </source>
</reference>
<evidence type="ECO:0000256" key="7">
    <source>
        <dbReference type="RuleBase" id="RU369079"/>
    </source>
</evidence>
<evidence type="ECO:0000256" key="5">
    <source>
        <dbReference type="ARBA" id="ARBA00022989"/>
    </source>
</evidence>
<feature type="transmembrane region" description="Helical" evidence="7">
    <location>
        <begin position="12"/>
        <end position="41"/>
    </location>
</feature>
<feature type="transmembrane region" description="Helical" evidence="7">
    <location>
        <begin position="179"/>
        <end position="199"/>
    </location>
</feature>
<evidence type="ECO:0000313" key="9">
    <source>
        <dbReference type="EMBL" id="MBW8637869.1"/>
    </source>
</evidence>
<comment type="subcellular location">
    <subcellularLocation>
        <location evidence="1 7">Cell inner membrane</location>
        <topology evidence="1 7">Multi-pass membrane protein</topology>
    </subcellularLocation>
</comment>
<comment type="function">
    <text evidence="7">Part of the tripartite ATP-independent periplasmic (TRAP) transport system.</text>
</comment>
<keyword evidence="7" id="KW-0813">Transport</keyword>